<gene>
    <name evidence="1" type="ORF">C7R92_23830</name>
</gene>
<dbReference type="EMBL" id="PXZO01000051">
    <property type="protein sequence ID" value="PSK06319.1"/>
    <property type="molecule type" value="Genomic_DNA"/>
</dbReference>
<dbReference type="Proteomes" id="UP000241645">
    <property type="component" value="Unassembled WGS sequence"/>
</dbReference>
<keyword evidence="2" id="KW-1185">Reference proteome</keyword>
<comment type="caution">
    <text evidence="1">The sequence shown here is derived from an EMBL/GenBank/DDBJ whole genome shotgun (WGS) entry which is preliminary data.</text>
</comment>
<accession>A0ABX5FJG1</accession>
<organism evidence="1 2">
    <name type="scientific">Brevibacillus porteri</name>
    <dbReference type="NCBI Taxonomy" id="2126350"/>
    <lineage>
        <taxon>Bacteria</taxon>
        <taxon>Bacillati</taxon>
        <taxon>Bacillota</taxon>
        <taxon>Bacilli</taxon>
        <taxon>Bacillales</taxon>
        <taxon>Paenibacillaceae</taxon>
        <taxon>Brevibacillus</taxon>
    </lineage>
</organism>
<evidence type="ECO:0000313" key="1">
    <source>
        <dbReference type="EMBL" id="PSK06319.1"/>
    </source>
</evidence>
<reference evidence="1 2" key="1">
    <citation type="submission" date="2018-03" db="EMBL/GenBank/DDBJ databases">
        <title>Brevisbacillus phylogenomics.</title>
        <authorList>
            <person name="Dunlap C."/>
        </authorList>
    </citation>
    <scope>NUCLEOTIDE SEQUENCE [LARGE SCALE GENOMIC DNA]</scope>
    <source>
        <strain evidence="1 2">NRRL B-41110</strain>
    </source>
</reference>
<dbReference type="RefSeq" id="WP_106835879.1">
    <property type="nucleotide sequence ID" value="NZ_JARMEW010000063.1"/>
</dbReference>
<evidence type="ECO:0000313" key="2">
    <source>
        <dbReference type="Proteomes" id="UP000241645"/>
    </source>
</evidence>
<name>A0ABX5FJG1_9BACL</name>
<dbReference type="GeneID" id="95753128"/>
<proteinExistence type="predicted"/>
<sequence>MIFLSEHTKETPDIRTDYLTGSLFVENGTVGIQCSNGEEIYLGERDHIEVRNGDEYHPVTTREALKAKTVEGLALYAGLYARVMLGR</sequence>
<protein>
    <submittedName>
        <fullName evidence="1">Uncharacterized protein</fullName>
    </submittedName>
</protein>